<gene>
    <name evidence="4" type="ORF">Q8A64_02820</name>
</gene>
<dbReference type="Proteomes" id="UP001225596">
    <property type="component" value="Unassembled WGS sequence"/>
</dbReference>
<feature type="region of interest" description="Disordered" evidence="2">
    <location>
        <begin position="149"/>
        <end position="171"/>
    </location>
</feature>
<dbReference type="EMBL" id="JAUYVH010000001">
    <property type="protein sequence ID" value="MDQ9169338.1"/>
    <property type="molecule type" value="Genomic_DNA"/>
</dbReference>
<reference evidence="4 5" key="1">
    <citation type="submission" date="2023-08" db="EMBL/GenBank/DDBJ databases">
        <title>Oxalobacteraceae gen .nov., isolated from river sludge outside the plant.</title>
        <authorList>
            <person name="Zhao S.Y."/>
        </authorList>
    </citation>
    <scope>NUCLEOTIDE SEQUENCE [LARGE SCALE GENOMIC DNA]</scope>
    <source>
        <strain evidence="4 5">R-40</strain>
    </source>
</reference>
<evidence type="ECO:0000256" key="1">
    <source>
        <dbReference type="SAM" id="Coils"/>
    </source>
</evidence>
<keyword evidence="3" id="KW-0812">Transmembrane</keyword>
<protein>
    <submittedName>
        <fullName evidence="4">LapA family protein</fullName>
    </submittedName>
</protein>
<feature type="transmembrane region" description="Helical" evidence="3">
    <location>
        <begin position="45"/>
        <end position="65"/>
    </location>
</feature>
<sequence>MKFRTLLIVLALAGVTAFVAANWSAFLAPTSLSLGITTIDAPLGLIMLILLGIFVLAFIAFTAYMQTSAVRESRRSAREVQTQRELADRAEASRFTELRNFLENQLQQLNAREDAHRASLMDRLDRMEKTLHAAPQNVHYTTTAARPIVHDENSDHPLHDPVPPIPERRHH</sequence>
<keyword evidence="3" id="KW-1133">Transmembrane helix</keyword>
<keyword evidence="1" id="KW-0175">Coiled coil</keyword>
<keyword evidence="3" id="KW-0472">Membrane</keyword>
<organism evidence="4 5">
    <name type="scientific">Keguizhuia sedimenti</name>
    <dbReference type="NCBI Taxonomy" id="3064264"/>
    <lineage>
        <taxon>Bacteria</taxon>
        <taxon>Pseudomonadati</taxon>
        <taxon>Pseudomonadota</taxon>
        <taxon>Betaproteobacteria</taxon>
        <taxon>Burkholderiales</taxon>
        <taxon>Oxalobacteraceae</taxon>
        <taxon>Keguizhuia</taxon>
    </lineage>
</organism>
<accession>A0ABU1BK15</accession>
<evidence type="ECO:0000313" key="4">
    <source>
        <dbReference type="EMBL" id="MDQ9169338.1"/>
    </source>
</evidence>
<feature type="compositionally biased region" description="Basic and acidic residues" evidence="2">
    <location>
        <begin position="149"/>
        <end position="159"/>
    </location>
</feature>
<feature type="coiled-coil region" evidence="1">
    <location>
        <begin position="92"/>
        <end position="119"/>
    </location>
</feature>
<name>A0ABU1BK15_9BURK</name>
<evidence type="ECO:0000256" key="2">
    <source>
        <dbReference type="SAM" id="MobiDB-lite"/>
    </source>
</evidence>
<evidence type="ECO:0000313" key="5">
    <source>
        <dbReference type="Proteomes" id="UP001225596"/>
    </source>
</evidence>
<proteinExistence type="predicted"/>
<keyword evidence="5" id="KW-1185">Reference proteome</keyword>
<dbReference type="RefSeq" id="WP_338435213.1">
    <property type="nucleotide sequence ID" value="NZ_JAUYVH010000001.1"/>
</dbReference>
<comment type="caution">
    <text evidence="4">The sequence shown here is derived from an EMBL/GenBank/DDBJ whole genome shotgun (WGS) entry which is preliminary data.</text>
</comment>
<evidence type="ECO:0000256" key="3">
    <source>
        <dbReference type="SAM" id="Phobius"/>
    </source>
</evidence>